<keyword evidence="5" id="KW-1185">Reference proteome</keyword>
<evidence type="ECO:0000256" key="1">
    <source>
        <dbReference type="ARBA" id="ARBA00005843"/>
    </source>
</evidence>
<feature type="compositionally biased region" description="Low complexity" evidence="2">
    <location>
        <begin position="320"/>
        <end position="333"/>
    </location>
</feature>
<comment type="caution">
    <text evidence="4">The sequence shown here is derived from an EMBL/GenBank/DDBJ whole genome shotgun (WGS) entry which is preliminary data.</text>
</comment>
<dbReference type="Proteomes" id="UP001470230">
    <property type="component" value="Unassembled WGS sequence"/>
</dbReference>
<dbReference type="Gene3D" id="1.25.40.20">
    <property type="entry name" value="Ankyrin repeat-containing domain"/>
    <property type="match status" value="1"/>
</dbReference>
<comment type="similarity">
    <text evidence="1">Belongs to the protein kinase superfamily. TKL Ser/Thr protein kinase family.</text>
</comment>
<dbReference type="SUPFAM" id="SSF48403">
    <property type="entry name" value="Ankyrin repeat"/>
    <property type="match status" value="1"/>
</dbReference>
<dbReference type="PRINTS" id="PR00109">
    <property type="entry name" value="TYRKINASE"/>
</dbReference>
<dbReference type="Pfam" id="PF00023">
    <property type="entry name" value="Ank"/>
    <property type="match status" value="1"/>
</dbReference>
<dbReference type="InterPro" id="IPR036770">
    <property type="entry name" value="Ankyrin_rpt-contain_sf"/>
</dbReference>
<proteinExistence type="inferred from homology"/>
<accession>A0ABR2L3Z6</accession>
<dbReference type="InterPro" id="IPR001245">
    <property type="entry name" value="Ser-Thr/Tyr_kinase_cat_dom"/>
</dbReference>
<dbReference type="InterPro" id="IPR002110">
    <property type="entry name" value="Ankyrin_rpt"/>
</dbReference>
<dbReference type="EMBL" id="JAPFFF010000001">
    <property type="protein sequence ID" value="KAK8898073.1"/>
    <property type="molecule type" value="Genomic_DNA"/>
</dbReference>
<dbReference type="PROSITE" id="PS00108">
    <property type="entry name" value="PROTEIN_KINASE_ST"/>
    <property type="match status" value="1"/>
</dbReference>
<dbReference type="SUPFAM" id="SSF56112">
    <property type="entry name" value="Protein kinase-like (PK-like)"/>
    <property type="match status" value="1"/>
</dbReference>
<dbReference type="PROSITE" id="PS50011">
    <property type="entry name" value="PROTEIN_KINASE_DOM"/>
    <property type="match status" value="1"/>
</dbReference>
<evidence type="ECO:0000259" key="3">
    <source>
        <dbReference type="PROSITE" id="PS50011"/>
    </source>
</evidence>
<feature type="region of interest" description="Disordered" evidence="2">
    <location>
        <begin position="320"/>
        <end position="344"/>
    </location>
</feature>
<dbReference type="InterPro" id="IPR000719">
    <property type="entry name" value="Prot_kinase_dom"/>
</dbReference>
<evidence type="ECO:0000313" key="5">
    <source>
        <dbReference type="Proteomes" id="UP001470230"/>
    </source>
</evidence>
<dbReference type="PANTHER" id="PTHR44329:SF214">
    <property type="entry name" value="PROTEIN KINASE DOMAIN-CONTAINING PROTEIN"/>
    <property type="match status" value="1"/>
</dbReference>
<evidence type="ECO:0000256" key="2">
    <source>
        <dbReference type="SAM" id="MobiDB-lite"/>
    </source>
</evidence>
<gene>
    <name evidence="4" type="ORF">M9Y10_000333</name>
</gene>
<dbReference type="Pfam" id="PF00069">
    <property type="entry name" value="Pkinase"/>
    <property type="match status" value="1"/>
</dbReference>
<sequence length="426" mass="48641">MDFNGIFFDTTNYEITNVSLGKGVLGKVCTVKNINENKEYAVKLINTSNGFNGPEQMSFMHESLILHQLQHPSIVKFIGINFQSFTDQNKFEPSILTEYFPNGSLRSILDKEKQSESDPKWNPTKKYINLLGISNAMRYLHKQGILHCDLKPENILIDDDYNPHISDYGLSKCFSGILSKLLKLILSKNIGAPIYLAPELFDEELNEQRFNLAVDVFSFGIIAYEIVTAKDPYSELGKISSFKLIAKIISGYRPQFPDDTPEKMKSLILRCISKKIDERPTFDQIFSELSENISEYDSNVNKDEVNEYLKKISKEENELNNSNKKVKASNVASPSKTQEKSSTENSFEIERLQKKFAEKEKEYADIVKVLMRNVDDVDDIEINDNSLLHEACKVGNLELVKYLVLVNESDLTDADILNILFFCNEI</sequence>
<evidence type="ECO:0000313" key="4">
    <source>
        <dbReference type="EMBL" id="KAK8898073.1"/>
    </source>
</evidence>
<dbReference type="InterPro" id="IPR011009">
    <property type="entry name" value="Kinase-like_dom_sf"/>
</dbReference>
<organism evidence="4 5">
    <name type="scientific">Tritrichomonas musculus</name>
    <dbReference type="NCBI Taxonomy" id="1915356"/>
    <lineage>
        <taxon>Eukaryota</taxon>
        <taxon>Metamonada</taxon>
        <taxon>Parabasalia</taxon>
        <taxon>Tritrichomonadida</taxon>
        <taxon>Tritrichomonadidae</taxon>
        <taxon>Tritrichomonas</taxon>
    </lineage>
</organism>
<dbReference type="Gene3D" id="1.10.510.10">
    <property type="entry name" value="Transferase(Phosphotransferase) domain 1"/>
    <property type="match status" value="1"/>
</dbReference>
<protein>
    <recommendedName>
        <fullName evidence="3">Protein kinase domain-containing protein</fullName>
    </recommendedName>
</protein>
<dbReference type="PANTHER" id="PTHR44329">
    <property type="entry name" value="SERINE/THREONINE-PROTEIN KINASE TNNI3K-RELATED"/>
    <property type="match status" value="1"/>
</dbReference>
<dbReference type="SMART" id="SM00220">
    <property type="entry name" value="S_TKc"/>
    <property type="match status" value="1"/>
</dbReference>
<dbReference type="InterPro" id="IPR008271">
    <property type="entry name" value="Ser/Thr_kinase_AS"/>
</dbReference>
<dbReference type="InterPro" id="IPR051681">
    <property type="entry name" value="Ser/Thr_Kinases-Pseudokinases"/>
</dbReference>
<reference evidence="4 5" key="1">
    <citation type="submission" date="2024-04" db="EMBL/GenBank/DDBJ databases">
        <title>Tritrichomonas musculus Genome.</title>
        <authorList>
            <person name="Alves-Ferreira E."/>
            <person name="Grigg M."/>
            <person name="Lorenzi H."/>
            <person name="Galac M."/>
        </authorList>
    </citation>
    <scope>NUCLEOTIDE SEQUENCE [LARGE SCALE GENOMIC DNA]</scope>
    <source>
        <strain evidence="4 5">EAF2021</strain>
    </source>
</reference>
<name>A0ABR2L3Z6_9EUKA</name>
<feature type="domain" description="Protein kinase" evidence="3">
    <location>
        <begin position="14"/>
        <end position="293"/>
    </location>
</feature>